<feature type="domain" description="Zinc knuckle" evidence="7">
    <location>
        <begin position="445"/>
        <end position="464"/>
    </location>
</feature>
<evidence type="ECO:0000256" key="1">
    <source>
        <dbReference type="ARBA" id="ARBA00004123"/>
    </source>
</evidence>
<dbReference type="GO" id="GO:0051123">
    <property type="term" value="P:RNA polymerase II preinitiation complex assembly"/>
    <property type="evidence" value="ECO:0007669"/>
    <property type="project" value="TreeGrafter"/>
</dbReference>
<evidence type="ECO:0000313" key="8">
    <source>
        <dbReference type="EMBL" id="KAK9929250.1"/>
    </source>
</evidence>
<dbReference type="EMBL" id="JBEDUW010000005">
    <property type="protein sequence ID" value="KAK9929250.1"/>
    <property type="molecule type" value="Genomic_DNA"/>
</dbReference>
<evidence type="ECO:0008006" key="10">
    <source>
        <dbReference type="Google" id="ProtNLM"/>
    </source>
</evidence>
<comment type="caution">
    <text evidence="8">The sequence shown here is derived from an EMBL/GenBank/DDBJ whole genome shotgun (WGS) entry which is preliminary data.</text>
</comment>
<gene>
    <name evidence="8" type="ORF">M0R45_026356</name>
</gene>
<keyword evidence="9" id="KW-1185">Reference proteome</keyword>
<comment type="subcellular location">
    <subcellularLocation>
        <location evidence="1">Nucleus</location>
    </subcellularLocation>
</comment>
<keyword evidence="3" id="KW-0804">Transcription</keyword>
<feature type="region of interest" description="Disordered" evidence="5">
    <location>
        <begin position="340"/>
        <end position="362"/>
    </location>
</feature>
<dbReference type="Pfam" id="PF12157">
    <property type="entry name" value="DUF3591"/>
    <property type="match status" value="1"/>
</dbReference>
<dbReference type="GO" id="GO:0004402">
    <property type="term" value="F:histone acetyltransferase activity"/>
    <property type="evidence" value="ECO:0007669"/>
    <property type="project" value="InterPro"/>
</dbReference>
<dbReference type="AlphaFoldDB" id="A0AAW1X0W7"/>
<dbReference type="Proteomes" id="UP001457282">
    <property type="component" value="Unassembled WGS sequence"/>
</dbReference>
<feature type="compositionally biased region" description="Basic and acidic residues" evidence="5">
    <location>
        <begin position="538"/>
        <end position="552"/>
    </location>
</feature>
<dbReference type="Pfam" id="PF15288">
    <property type="entry name" value="zf-CCHC_6"/>
    <property type="match status" value="1"/>
</dbReference>
<evidence type="ECO:0000259" key="7">
    <source>
        <dbReference type="Pfam" id="PF15288"/>
    </source>
</evidence>
<proteinExistence type="predicted"/>
<keyword evidence="2" id="KW-0805">Transcription regulation</keyword>
<organism evidence="8 9">
    <name type="scientific">Rubus argutus</name>
    <name type="common">Southern blackberry</name>
    <dbReference type="NCBI Taxonomy" id="59490"/>
    <lineage>
        <taxon>Eukaryota</taxon>
        <taxon>Viridiplantae</taxon>
        <taxon>Streptophyta</taxon>
        <taxon>Embryophyta</taxon>
        <taxon>Tracheophyta</taxon>
        <taxon>Spermatophyta</taxon>
        <taxon>Magnoliopsida</taxon>
        <taxon>eudicotyledons</taxon>
        <taxon>Gunneridae</taxon>
        <taxon>Pentapetalae</taxon>
        <taxon>rosids</taxon>
        <taxon>fabids</taxon>
        <taxon>Rosales</taxon>
        <taxon>Rosaceae</taxon>
        <taxon>Rosoideae</taxon>
        <taxon>Rosoideae incertae sedis</taxon>
        <taxon>Rubus</taxon>
    </lineage>
</organism>
<reference evidence="8 9" key="1">
    <citation type="journal article" date="2023" name="G3 (Bethesda)">
        <title>A chromosome-length genome assembly and annotation of blackberry (Rubus argutus, cv. 'Hillquist').</title>
        <authorList>
            <person name="Bruna T."/>
            <person name="Aryal R."/>
            <person name="Dudchenko O."/>
            <person name="Sargent D.J."/>
            <person name="Mead D."/>
            <person name="Buti M."/>
            <person name="Cavallini A."/>
            <person name="Hytonen T."/>
            <person name="Andres J."/>
            <person name="Pham M."/>
            <person name="Weisz D."/>
            <person name="Mascagni F."/>
            <person name="Usai G."/>
            <person name="Natali L."/>
            <person name="Bassil N."/>
            <person name="Fernandez G.E."/>
            <person name="Lomsadze A."/>
            <person name="Armour M."/>
            <person name="Olukolu B."/>
            <person name="Poorten T."/>
            <person name="Britton C."/>
            <person name="Davik J."/>
            <person name="Ashrafi H."/>
            <person name="Aiden E.L."/>
            <person name="Borodovsky M."/>
            <person name="Worthington M."/>
        </authorList>
    </citation>
    <scope>NUCLEOTIDE SEQUENCE [LARGE SCALE GENOMIC DNA]</scope>
    <source>
        <strain evidence="8">PI 553951</strain>
    </source>
</reference>
<feature type="compositionally biased region" description="Basic and acidic residues" evidence="5">
    <location>
        <begin position="597"/>
        <end position="606"/>
    </location>
</feature>
<dbReference type="InterPro" id="IPR022591">
    <property type="entry name" value="TAF1_HAT_dom"/>
</dbReference>
<dbReference type="InterPro" id="IPR041670">
    <property type="entry name" value="Znf-CCHC_6"/>
</dbReference>
<dbReference type="PANTHER" id="PTHR13900">
    <property type="entry name" value="TRANSCRIPTION INITIATION FACTOR TFIID"/>
    <property type="match status" value="1"/>
</dbReference>
<keyword evidence="4" id="KW-0539">Nucleus</keyword>
<evidence type="ECO:0000313" key="9">
    <source>
        <dbReference type="Proteomes" id="UP001457282"/>
    </source>
</evidence>
<dbReference type="GO" id="GO:0017025">
    <property type="term" value="F:TBP-class protein binding"/>
    <property type="evidence" value="ECO:0007669"/>
    <property type="project" value="InterPro"/>
</dbReference>
<dbReference type="GO" id="GO:0016251">
    <property type="term" value="F:RNA polymerase II general transcription initiation factor activity"/>
    <property type="evidence" value="ECO:0007669"/>
    <property type="project" value="InterPro"/>
</dbReference>
<evidence type="ECO:0000256" key="4">
    <source>
        <dbReference type="ARBA" id="ARBA00023242"/>
    </source>
</evidence>
<feature type="domain" description="Transcription initiation factor TFIID subunit 1 histone acetyltransferase" evidence="6">
    <location>
        <begin position="1"/>
        <end position="247"/>
    </location>
</feature>
<protein>
    <recommendedName>
        <fullName evidence="10">Transcription initiation factor TFIID subunit 1</fullName>
    </recommendedName>
</protein>
<evidence type="ECO:0000256" key="2">
    <source>
        <dbReference type="ARBA" id="ARBA00023015"/>
    </source>
</evidence>
<evidence type="ECO:0000256" key="5">
    <source>
        <dbReference type="SAM" id="MobiDB-lite"/>
    </source>
</evidence>
<dbReference type="PANTHER" id="PTHR13900:SF0">
    <property type="entry name" value="TRANSCRIPTION INITIATION FACTOR TFIID SUBUNIT 1"/>
    <property type="match status" value="1"/>
</dbReference>
<dbReference type="GO" id="GO:0005669">
    <property type="term" value="C:transcription factor TFIID complex"/>
    <property type="evidence" value="ECO:0007669"/>
    <property type="project" value="InterPro"/>
</dbReference>
<evidence type="ECO:0000256" key="3">
    <source>
        <dbReference type="ARBA" id="ARBA00023163"/>
    </source>
</evidence>
<dbReference type="InterPro" id="IPR040240">
    <property type="entry name" value="TAF1"/>
</dbReference>
<feature type="region of interest" description="Disordered" evidence="5">
    <location>
        <begin position="538"/>
        <end position="624"/>
    </location>
</feature>
<evidence type="ECO:0000259" key="6">
    <source>
        <dbReference type="Pfam" id="PF12157"/>
    </source>
</evidence>
<sequence length="624" mass="68858">MEVMSPGTKNLQNYMISRLLVYICREFRAAEKRHLLPFIRSEELASQFHFLSDSFIKKKLKELANLQKGSNGRWIWIKKCNFRVFSEDELRNMVKPEEVCAYESMQAGLCRLKHLGAISSAMSRLPDEAITLAAASHIERELQITTWNLSSNFVACTLGKETIERLEVSGVGDPSGRGLGFSYVRAAPKASMSTAVVKKKSAAGRGGSTVTGTDSDLRRLSMEAARELQQQNREKCHEIWERQVQSLSAIDGDENKSDSEGNNSDLDSFAGDLENLLDAEECEEGLGGKYESNHDKADGVKGLKMRRRPSLAQAEEEIEDEAAEAAELCRLLMDGKSERKKTKKTRAVGDETRLAPSSRTGYDFENADGVKQIIGVQPDGSYSPKQNPIGDAKVTENLLKRNKTGKLNGIKQNDDTPMTNKKLKISGDGVKMFKEKKSARESFVCGACGQLGHMRTNKNCPKYGEDHESHVETPDLEEASGKLTTLNSSSQSQQKITAKKLIKKSATRIAVVEASEVENLGPSTKVLPLKFKCGSTEKLADKQAHGETESSERPTISDPETRRSSVKVNKIIISNKMKAENVPVESHKPPSVIRAPADIDRGHGEPLKPTIVIRPPANADRDLV</sequence>
<accession>A0AAW1X0W7</accession>
<name>A0AAW1X0W7_RUBAR</name>